<dbReference type="PROSITE" id="PS50109">
    <property type="entry name" value="HIS_KIN"/>
    <property type="match status" value="1"/>
</dbReference>
<evidence type="ECO:0000256" key="4">
    <source>
        <dbReference type="SAM" id="Coils"/>
    </source>
</evidence>
<dbReference type="CDD" id="cd00082">
    <property type="entry name" value="HisKA"/>
    <property type="match status" value="1"/>
</dbReference>
<evidence type="ECO:0000256" key="1">
    <source>
        <dbReference type="ARBA" id="ARBA00000085"/>
    </source>
</evidence>
<evidence type="ECO:0000256" key="6">
    <source>
        <dbReference type="SAM" id="Phobius"/>
    </source>
</evidence>
<dbReference type="InterPro" id="IPR003594">
    <property type="entry name" value="HATPase_dom"/>
</dbReference>
<dbReference type="InterPro" id="IPR004358">
    <property type="entry name" value="Sig_transdc_His_kin-like_C"/>
</dbReference>
<keyword evidence="4" id="KW-0175">Coiled coil</keyword>
<feature type="transmembrane region" description="Helical" evidence="6">
    <location>
        <begin position="12"/>
        <end position="34"/>
    </location>
</feature>
<dbReference type="InterPro" id="IPR036890">
    <property type="entry name" value="HATPase_C_sf"/>
</dbReference>
<keyword evidence="6" id="KW-0472">Membrane</keyword>
<dbReference type="Proteomes" id="UP000324159">
    <property type="component" value="Unassembled WGS sequence"/>
</dbReference>
<dbReference type="Pfam" id="PF02518">
    <property type="entry name" value="HATPase_c"/>
    <property type="match status" value="1"/>
</dbReference>
<dbReference type="SMART" id="SM00388">
    <property type="entry name" value="HisKA"/>
    <property type="match status" value="1"/>
</dbReference>
<dbReference type="InterPro" id="IPR005467">
    <property type="entry name" value="His_kinase_dom"/>
</dbReference>
<organism evidence="8 9">
    <name type="scientific">Geothermobacter ehrlichii</name>
    <dbReference type="NCBI Taxonomy" id="213224"/>
    <lineage>
        <taxon>Bacteria</taxon>
        <taxon>Pseudomonadati</taxon>
        <taxon>Thermodesulfobacteriota</taxon>
        <taxon>Desulfuromonadia</taxon>
        <taxon>Desulfuromonadales</taxon>
        <taxon>Geothermobacteraceae</taxon>
        <taxon>Geothermobacter</taxon>
    </lineage>
</organism>
<feature type="region of interest" description="Disordered" evidence="5">
    <location>
        <begin position="519"/>
        <end position="559"/>
    </location>
</feature>
<protein>
    <recommendedName>
        <fullName evidence="2">histidine kinase</fullName>
        <ecNumber evidence="2">2.7.13.3</ecNumber>
    </recommendedName>
</protein>
<dbReference type="GO" id="GO:0000155">
    <property type="term" value="F:phosphorelay sensor kinase activity"/>
    <property type="evidence" value="ECO:0007669"/>
    <property type="project" value="InterPro"/>
</dbReference>
<dbReference type="InterPro" id="IPR003661">
    <property type="entry name" value="HisK_dim/P_dom"/>
</dbReference>
<evidence type="ECO:0000256" key="3">
    <source>
        <dbReference type="ARBA" id="ARBA00022553"/>
    </source>
</evidence>
<evidence type="ECO:0000313" key="9">
    <source>
        <dbReference type="Proteomes" id="UP000324159"/>
    </source>
</evidence>
<feature type="domain" description="Histidine kinase" evidence="7">
    <location>
        <begin position="282"/>
        <end position="525"/>
    </location>
</feature>
<evidence type="ECO:0000256" key="2">
    <source>
        <dbReference type="ARBA" id="ARBA00012438"/>
    </source>
</evidence>
<dbReference type="SUPFAM" id="SSF47384">
    <property type="entry name" value="Homodimeric domain of signal transducing histidine kinase"/>
    <property type="match status" value="1"/>
</dbReference>
<comment type="catalytic activity">
    <reaction evidence="1">
        <text>ATP + protein L-histidine = ADP + protein N-phospho-L-histidine.</text>
        <dbReference type="EC" id="2.7.13.3"/>
    </reaction>
</comment>
<accession>A0A5D3WKX5</accession>
<dbReference type="SUPFAM" id="SSF55874">
    <property type="entry name" value="ATPase domain of HSP90 chaperone/DNA topoisomerase II/histidine kinase"/>
    <property type="match status" value="1"/>
</dbReference>
<comment type="caution">
    <text evidence="8">The sequence shown here is derived from an EMBL/GenBank/DDBJ whole genome shotgun (WGS) entry which is preliminary data.</text>
</comment>
<dbReference type="AlphaFoldDB" id="A0A5D3WKX5"/>
<dbReference type="Gene3D" id="1.10.287.130">
    <property type="match status" value="1"/>
</dbReference>
<keyword evidence="9" id="KW-1185">Reference proteome</keyword>
<dbReference type="CDD" id="cd16943">
    <property type="entry name" value="HATPase_AtoS-like"/>
    <property type="match status" value="1"/>
</dbReference>
<dbReference type="EMBL" id="VNIB01000002">
    <property type="protein sequence ID" value="TYO99654.1"/>
    <property type="molecule type" value="Genomic_DNA"/>
</dbReference>
<dbReference type="InterPro" id="IPR036097">
    <property type="entry name" value="HisK_dim/P_sf"/>
</dbReference>
<evidence type="ECO:0000313" key="8">
    <source>
        <dbReference type="EMBL" id="TYO99654.1"/>
    </source>
</evidence>
<dbReference type="PANTHER" id="PTHR43065">
    <property type="entry name" value="SENSOR HISTIDINE KINASE"/>
    <property type="match status" value="1"/>
</dbReference>
<keyword evidence="6" id="KW-0812">Transmembrane</keyword>
<feature type="transmembrane region" description="Helical" evidence="6">
    <location>
        <begin position="185"/>
        <end position="207"/>
    </location>
</feature>
<dbReference type="EC" id="2.7.13.3" evidence="2"/>
<proteinExistence type="predicted"/>
<dbReference type="RefSeq" id="WP_246140166.1">
    <property type="nucleotide sequence ID" value="NZ_VNIB01000002.1"/>
</dbReference>
<gene>
    <name evidence="8" type="ORF">EDC39_102179</name>
</gene>
<evidence type="ECO:0000259" key="7">
    <source>
        <dbReference type="PROSITE" id="PS50109"/>
    </source>
</evidence>
<keyword evidence="6" id="KW-1133">Transmembrane helix</keyword>
<evidence type="ECO:0000256" key="5">
    <source>
        <dbReference type="SAM" id="MobiDB-lite"/>
    </source>
</evidence>
<reference evidence="8 9" key="1">
    <citation type="submission" date="2019-07" db="EMBL/GenBank/DDBJ databases">
        <title>Genomic Encyclopedia of Type Strains, Phase IV (KMG-IV): sequencing the most valuable type-strain genomes for metagenomic binning, comparative biology and taxonomic classification.</title>
        <authorList>
            <person name="Goeker M."/>
        </authorList>
    </citation>
    <scope>NUCLEOTIDE SEQUENCE [LARGE SCALE GENOMIC DNA]</scope>
    <source>
        <strain evidence="8 9">SS015</strain>
    </source>
</reference>
<sequence>MGRDKKKNRSLLLMAFLCLLIGIGVPLLNLAYIYPYFSRFAIEDVKEDTVRVSKLLSRVVLNDDNWRDWISKGMVPDFLADDLARAAGEIELIKLKFFLANGRTIYSTDIADVGKRNTADFFRHQVASGRIFARLVSRAHDSAGGRVSRQDVVEVFVPVMHQGRFVGAFELNVDVTDRIEALHGLLLKLSIIPTVLLLLAMGIMLWLMRNLNFYIQAQLDTEEDLIKALDESWQLTEEMAASQRQLVQQAEELEELNRQLKEAQAQMLQREKMASIGQLAAGVAHEINNPVGFVSSNIRTLKKYFDKFITFVQKVESLVDGQPDSRLQEQLRKIERELRLAQVMEDVPELIAESCEGMQRVKEIVLNLKSFSRVDNTERQQANLNDCLESTLKIVWNELKYKARVECDYGELPNIYCRPQELNQVFMNLLVNAAHAIEKEGEIRIRTWADDDEVHVAISDTGSGIPEEIRQRIFEPFFTTKEVGKGTGLGLSISWDIVQKHGGRLEVDSEVGKGTTFTISLPRRESDADEEMEARSQQEVTKTTVEEEKWAKLSQPEAV</sequence>
<name>A0A5D3WKX5_9BACT</name>
<dbReference type="Gene3D" id="3.30.565.10">
    <property type="entry name" value="Histidine kinase-like ATPase, C-terminal domain"/>
    <property type="match status" value="1"/>
</dbReference>
<dbReference type="PANTHER" id="PTHR43065:SF50">
    <property type="entry name" value="HISTIDINE KINASE"/>
    <property type="match status" value="1"/>
</dbReference>
<feature type="coiled-coil region" evidence="4">
    <location>
        <begin position="239"/>
        <end position="273"/>
    </location>
</feature>
<dbReference type="SMART" id="SM00387">
    <property type="entry name" value="HATPase_c"/>
    <property type="match status" value="1"/>
</dbReference>
<keyword evidence="3" id="KW-0597">Phosphoprotein</keyword>
<dbReference type="PRINTS" id="PR00344">
    <property type="entry name" value="BCTRLSENSOR"/>
</dbReference>